<feature type="chain" id="PRO_5002432004" description="Secreted protein" evidence="1">
    <location>
        <begin position="23"/>
        <end position="62"/>
    </location>
</feature>
<evidence type="ECO:0008006" key="3">
    <source>
        <dbReference type="Google" id="ProtNLM"/>
    </source>
</evidence>
<dbReference type="AlphaFoldDB" id="A0A0E9S5T1"/>
<reference evidence="2" key="1">
    <citation type="submission" date="2014-11" db="EMBL/GenBank/DDBJ databases">
        <authorList>
            <person name="Amaro Gonzalez C."/>
        </authorList>
    </citation>
    <scope>NUCLEOTIDE SEQUENCE</scope>
</reference>
<dbReference type="EMBL" id="GBXM01072010">
    <property type="protein sequence ID" value="JAH36567.1"/>
    <property type="molecule type" value="Transcribed_RNA"/>
</dbReference>
<proteinExistence type="predicted"/>
<protein>
    <recommendedName>
        <fullName evidence="3">Secreted protein</fullName>
    </recommendedName>
</protein>
<name>A0A0E9S5T1_ANGAN</name>
<keyword evidence="1" id="KW-0732">Signal</keyword>
<organism evidence="2">
    <name type="scientific">Anguilla anguilla</name>
    <name type="common">European freshwater eel</name>
    <name type="synonym">Muraena anguilla</name>
    <dbReference type="NCBI Taxonomy" id="7936"/>
    <lineage>
        <taxon>Eukaryota</taxon>
        <taxon>Metazoa</taxon>
        <taxon>Chordata</taxon>
        <taxon>Craniata</taxon>
        <taxon>Vertebrata</taxon>
        <taxon>Euteleostomi</taxon>
        <taxon>Actinopterygii</taxon>
        <taxon>Neopterygii</taxon>
        <taxon>Teleostei</taxon>
        <taxon>Anguilliformes</taxon>
        <taxon>Anguillidae</taxon>
        <taxon>Anguilla</taxon>
    </lineage>
</organism>
<accession>A0A0E9S5T1</accession>
<reference evidence="2" key="2">
    <citation type="journal article" date="2015" name="Fish Shellfish Immunol.">
        <title>Early steps in the European eel (Anguilla anguilla)-Vibrio vulnificus interaction in the gills: Role of the RtxA13 toxin.</title>
        <authorList>
            <person name="Callol A."/>
            <person name="Pajuelo D."/>
            <person name="Ebbesson L."/>
            <person name="Teles M."/>
            <person name="MacKenzie S."/>
            <person name="Amaro C."/>
        </authorList>
    </citation>
    <scope>NUCLEOTIDE SEQUENCE</scope>
</reference>
<evidence type="ECO:0000256" key="1">
    <source>
        <dbReference type="SAM" id="SignalP"/>
    </source>
</evidence>
<sequence length="62" mass="6757">MCLQRSLLLCLQACALISSSLPDFGHLATQCNCWITRGNVTHRSIGKQANSASFFIPLANFS</sequence>
<feature type="signal peptide" evidence="1">
    <location>
        <begin position="1"/>
        <end position="22"/>
    </location>
</feature>
<evidence type="ECO:0000313" key="2">
    <source>
        <dbReference type="EMBL" id="JAH36567.1"/>
    </source>
</evidence>